<dbReference type="GO" id="GO:0016740">
    <property type="term" value="F:transferase activity"/>
    <property type="evidence" value="ECO:0007669"/>
    <property type="project" value="UniProtKB-KW"/>
</dbReference>
<evidence type="ECO:0000259" key="1">
    <source>
        <dbReference type="Pfam" id="PF12697"/>
    </source>
</evidence>
<dbReference type="Gene3D" id="3.40.50.1820">
    <property type="entry name" value="alpha/beta hydrolase"/>
    <property type="match status" value="1"/>
</dbReference>
<dbReference type="Proteomes" id="UP000053095">
    <property type="component" value="Unassembled WGS sequence"/>
</dbReference>
<organism evidence="2 3">
    <name type="scientific">Talaromyces pinophilus</name>
    <name type="common">Penicillium pinophilum</name>
    <dbReference type="NCBI Taxonomy" id="128442"/>
    <lineage>
        <taxon>Eukaryota</taxon>
        <taxon>Fungi</taxon>
        <taxon>Dikarya</taxon>
        <taxon>Ascomycota</taxon>
        <taxon>Pezizomycotina</taxon>
        <taxon>Eurotiomycetes</taxon>
        <taxon>Eurotiomycetidae</taxon>
        <taxon>Eurotiales</taxon>
        <taxon>Trichocomaceae</taxon>
        <taxon>Talaromyces</taxon>
        <taxon>Talaromyces sect. Talaromyces</taxon>
    </lineage>
</organism>
<evidence type="ECO:0000313" key="2">
    <source>
        <dbReference type="EMBL" id="GAM36593.1"/>
    </source>
</evidence>
<gene>
    <name evidence="2" type="ORF">TCE0_018f05795</name>
</gene>
<dbReference type="GO" id="GO:0016020">
    <property type="term" value="C:membrane"/>
    <property type="evidence" value="ECO:0007669"/>
    <property type="project" value="TreeGrafter"/>
</dbReference>
<reference evidence="3" key="1">
    <citation type="journal article" date="2015" name="Genome Announc.">
        <title>Draft genome sequence of Talaromyces cellulolyticus strain Y-94, a source of lignocellulosic biomass-degrading enzymes.</title>
        <authorList>
            <person name="Fujii T."/>
            <person name="Koike H."/>
            <person name="Sawayama S."/>
            <person name="Yano S."/>
            <person name="Inoue H."/>
        </authorList>
    </citation>
    <scope>NUCLEOTIDE SEQUENCE [LARGE SCALE GENOMIC DNA]</scope>
    <source>
        <strain evidence="3">Y-94</strain>
    </source>
</reference>
<dbReference type="SUPFAM" id="SSF53474">
    <property type="entry name" value="alpha/beta-Hydrolases"/>
    <property type="match status" value="1"/>
</dbReference>
<protein>
    <submittedName>
        <fullName evidence="2">Glutathione S-transferase</fullName>
    </submittedName>
</protein>
<dbReference type="PANTHER" id="PTHR43798">
    <property type="entry name" value="MONOACYLGLYCEROL LIPASE"/>
    <property type="match status" value="1"/>
</dbReference>
<keyword evidence="3" id="KW-1185">Reference proteome</keyword>
<accession>A0A510NX04</accession>
<dbReference type="EMBL" id="DF933814">
    <property type="protein sequence ID" value="GAM36593.1"/>
    <property type="molecule type" value="Genomic_DNA"/>
</dbReference>
<dbReference type="Pfam" id="PF12697">
    <property type="entry name" value="Abhydrolase_6"/>
    <property type="match status" value="1"/>
</dbReference>
<sequence>MEFVQTSPETKIHLHLVKEPSISESSPLLVFLHYWGGSSSTWYKLTSPNSPSSLSSRYASVSITNRGWGQSTGPTAENGATGKDYSIRPIASDLAAVLQSLTTNEATASIVKNNGIVLIGHSMGAKVALAAHESLSDDLLGLVKGVVLVAPAPPTPLILPPDMSEQQKHAYDTPESVQFVVSNVLSSPELLTQDDIAMVVRDSLAGNLLAKEGWIEHGMQEDLIPVLDRISELPATKNVKVSVLAGEFDVVEQKDRVQSEVVQNLVARGFNVQFNVVKGAKHLIPLEDPAAVARAIEEVSS</sequence>
<name>A0A510NX04_TALPI</name>
<dbReference type="InterPro" id="IPR029058">
    <property type="entry name" value="AB_hydrolase_fold"/>
</dbReference>
<dbReference type="InterPro" id="IPR050266">
    <property type="entry name" value="AB_hydrolase_sf"/>
</dbReference>
<dbReference type="AlphaFoldDB" id="A0A510NX04"/>
<dbReference type="PANTHER" id="PTHR43798:SF33">
    <property type="entry name" value="HYDROLASE, PUTATIVE (AFU_ORTHOLOGUE AFUA_2G14860)-RELATED"/>
    <property type="match status" value="1"/>
</dbReference>
<dbReference type="InterPro" id="IPR000073">
    <property type="entry name" value="AB_hydrolase_1"/>
</dbReference>
<evidence type="ECO:0000313" key="3">
    <source>
        <dbReference type="Proteomes" id="UP000053095"/>
    </source>
</evidence>
<feature type="domain" description="AB hydrolase-1" evidence="1">
    <location>
        <begin position="29"/>
        <end position="295"/>
    </location>
</feature>
<proteinExistence type="predicted"/>